<reference evidence="1 2" key="1">
    <citation type="journal article" date="2021" name="Elife">
        <title>Chloroplast acquisition without the gene transfer in kleptoplastic sea slugs, Plakobranchus ocellatus.</title>
        <authorList>
            <person name="Maeda T."/>
            <person name="Takahashi S."/>
            <person name="Yoshida T."/>
            <person name="Shimamura S."/>
            <person name="Takaki Y."/>
            <person name="Nagai Y."/>
            <person name="Toyoda A."/>
            <person name="Suzuki Y."/>
            <person name="Arimoto A."/>
            <person name="Ishii H."/>
            <person name="Satoh N."/>
            <person name="Nishiyama T."/>
            <person name="Hasebe M."/>
            <person name="Maruyama T."/>
            <person name="Minagawa J."/>
            <person name="Obokata J."/>
            <person name="Shigenobu S."/>
        </authorList>
    </citation>
    <scope>NUCLEOTIDE SEQUENCE [LARGE SCALE GENOMIC DNA]</scope>
</reference>
<proteinExistence type="predicted"/>
<name>A0AAV4CBI3_9GAST</name>
<organism evidence="1 2">
    <name type="scientific">Plakobranchus ocellatus</name>
    <dbReference type="NCBI Taxonomy" id="259542"/>
    <lineage>
        <taxon>Eukaryota</taxon>
        <taxon>Metazoa</taxon>
        <taxon>Spiralia</taxon>
        <taxon>Lophotrochozoa</taxon>
        <taxon>Mollusca</taxon>
        <taxon>Gastropoda</taxon>
        <taxon>Heterobranchia</taxon>
        <taxon>Euthyneura</taxon>
        <taxon>Panpulmonata</taxon>
        <taxon>Sacoglossa</taxon>
        <taxon>Placobranchoidea</taxon>
        <taxon>Plakobranchidae</taxon>
        <taxon>Plakobranchus</taxon>
    </lineage>
</organism>
<dbReference type="AlphaFoldDB" id="A0AAV4CBI3"/>
<dbReference type="EMBL" id="BLXT01006098">
    <property type="protein sequence ID" value="GFO28902.1"/>
    <property type="molecule type" value="Genomic_DNA"/>
</dbReference>
<protein>
    <submittedName>
        <fullName evidence="1">Uncharacterized protein</fullName>
    </submittedName>
</protein>
<gene>
    <name evidence="1" type="ORF">PoB_005540700</name>
</gene>
<keyword evidence="2" id="KW-1185">Reference proteome</keyword>
<sequence length="168" mass="18037">MTTAVLTQQHDSQHACTHACTRAHTHTHTHSASCLASPGPRVSLQTLGKGRDLTSPKPEGRTNHGCDLDYPTAEVCVFVPQDIPTLSFSFPPVSLLWEGELRQSLYDNSALVYSFISLPSALECPENLLLYNSVSALGNGISLIRRFMSTVASPLFSGGENPLAANAT</sequence>
<dbReference type="Proteomes" id="UP000735302">
    <property type="component" value="Unassembled WGS sequence"/>
</dbReference>
<comment type="caution">
    <text evidence="1">The sequence shown here is derived from an EMBL/GenBank/DDBJ whole genome shotgun (WGS) entry which is preliminary data.</text>
</comment>
<evidence type="ECO:0000313" key="1">
    <source>
        <dbReference type="EMBL" id="GFO28902.1"/>
    </source>
</evidence>
<accession>A0AAV4CBI3</accession>
<evidence type="ECO:0000313" key="2">
    <source>
        <dbReference type="Proteomes" id="UP000735302"/>
    </source>
</evidence>